<keyword evidence="3 8" id="KW-0808">Transferase</keyword>
<evidence type="ECO:0000256" key="7">
    <source>
        <dbReference type="SAM" id="Phobius"/>
    </source>
</evidence>
<evidence type="ECO:0000256" key="3">
    <source>
        <dbReference type="ARBA" id="ARBA00022679"/>
    </source>
</evidence>
<proteinExistence type="predicted"/>
<dbReference type="PANTHER" id="PTHR43867">
    <property type="entry name" value="CELLULOSE SYNTHASE CATALYTIC SUBUNIT A [UDP-FORMING]"/>
    <property type="match status" value="1"/>
</dbReference>
<dbReference type="OrthoDB" id="7431422at2"/>
<keyword evidence="4 7" id="KW-0812">Transmembrane</keyword>
<reference evidence="9" key="1">
    <citation type="submission" date="2017-05" db="EMBL/GenBank/DDBJ databases">
        <authorList>
            <person name="Rodrigo-Torres L."/>
            <person name="Arahal R. D."/>
            <person name="Lucena T."/>
        </authorList>
    </citation>
    <scope>NUCLEOTIDE SEQUENCE [LARGE SCALE GENOMIC DNA]</scope>
    <source>
        <strain evidence="9">CECT 8899</strain>
    </source>
</reference>
<comment type="subcellular location">
    <subcellularLocation>
        <location evidence="1">Membrane</location>
        <topology evidence="1">Multi-pass membrane protein</topology>
    </subcellularLocation>
</comment>
<sequence>MFETKRPIGVDVDLPQRPPALVAVASVPGASKPETGQPLWVDPSIDGPDIRLVMALGPSTCVRLGVLPWQRCGSVTVVLVDDPNIFHRSSKLLEDTFGQVRIALCSREKQREVLVSQFGWQMALDAEDRAPAEYSCRNWSLPRTRRLALTCLCLLGALCIVLPELLVWIVMAWTGLTLLASTALKAFAIYFARGDSAAKDVPAAPVPAHLPVVSILVPLFKEREIASHLLARLERLDYPREKLDLCLILEEEDSLTREALEAASLPSWSQVITVPSGAVQTKPRALNYALNFAHGSMIGIYDAEDAPAPDQISKVVQRFAERGPDVACLQGVLDFYNTSRNWLSLCFTLEYAAWFRLVLPGLQRMGLVLPLGGTTLFLRRQAIEAVGGWDAHNVTEDAELGLRLARNGYRVEMIDTVTCEEANARAWPWVRQRSRWLKGYAMTWAVHNAKPTVLWRAVGPWRFLGVQVLYLATLSQFVLAPVIWTFWAVPFGLWHPMGASVHVGVMWSMAALFLLTEIVNFAAAFIATRRSGRRWLGLWAPLMHLYFPLATIAVYKALWEMVTRPFYWDKTSHGAFHWPAQIGRSPVTPPLRPLKHPV</sequence>
<dbReference type="RefSeq" id="WP_093993381.1">
    <property type="nucleotide sequence ID" value="NZ_FXZK01000007.1"/>
</dbReference>
<keyword evidence="5 7" id="KW-1133">Transmembrane helix</keyword>
<feature type="transmembrane region" description="Helical" evidence="7">
    <location>
        <begin position="538"/>
        <end position="558"/>
    </location>
</feature>
<dbReference type="GO" id="GO:0016020">
    <property type="term" value="C:membrane"/>
    <property type="evidence" value="ECO:0007669"/>
    <property type="project" value="UniProtKB-SubCell"/>
</dbReference>
<evidence type="ECO:0000256" key="6">
    <source>
        <dbReference type="ARBA" id="ARBA00023136"/>
    </source>
</evidence>
<keyword evidence="2 8" id="KW-0328">Glycosyltransferase</keyword>
<evidence type="ECO:0000256" key="5">
    <source>
        <dbReference type="ARBA" id="ARBA00022989"/>
    </source>
</evidence>
<organism evidence="8 9">
    <name type="scientific">Flavimaricola marinus</name>
    <dbReference type="NCBI Taxonomy" id="1819565"/>
    <lineage>
        <taxon>Bacteria</taxon>
        <taxon>Pseudomonadati</taxon>
        <taxon>Pseudomonadota</taxon>
        <taxon>Alphaproteobacteria</taxon>
        <taxon>Rhodobacterales</taxon>
        <taxon>Paracoccaceae</taxon>
        <taxon>Flavimaricola</taxon>
    </lineage>
</organism>
<dbReference type="GO" id="GO:0016757">
    <property type="term" value="F:glycosyltransferase activity"/>
    <property type="evidence" value="ECO:0007669"/>
    <property type="project" value="UniProtKB-KW"/>
</dbReference>
<evidence type="ECO:0000256" key="2">
    <source>
        <dbReference type="ARBA" id="ARBA00022676"/>
    </source>
</evidence>
<feature type="transmembrane region" description="Helical" evidence="7">
    <location>
        <begin position="147"/>
        <end position="166"/>
    </location>
</feature>
<dbReference type="PANTHER" id="PTHR43867:SF2">
    <property type="entry name" value="CELLULOSE SYNTHASE CATALYTIC SUBUNIT A [UDP-FORMING]"/>
    <property type="match status" value="1"/>
</dbReference>
<name>A0A238LI35_9RHOB</name>
<dbReference type="InterPro" id="IPR050321">
    <property type="entry name" value="Glycosyltr_2/OpgH_subfam"/>
</dbReference>
<feature type="transmembrane region" description="Helical" evidence="7">
    <location>
        <begin position="507"/>
        <end position="526"/>
    </location>
</feature>
<dbReference type="EC" id="2.4.1.-" evidence="8"/>
<dbReference type="SUPFAM" id="SSF53448">
    <property type="entry name" value="Nucleotide-diphospho-sugar transferases"/>
    <property type="match status" value="1"/>
</dbReference>
<dbReference type="InterPro" id="IPR029044">
    <property type="entry name" value="Nucleotide-diphossugar_trans"/>
</dbReference>
<evidence type="ECO:0000313" key="8">
    <source>
        <dbReference type="EMBL" id="SMY09203.1"/>
    </source>
</evidence>
<feature type="transmembrane region" description="Helical" evidence="7">
    <location>
        <begin position="172"/>
        <end position="192"/>
    </location>
</feature>
<dbReference type="Gene3D" id="3.90.550.10">
    <property type="entry name" value="Spore Coat Polysaccharide Biosynthesis Protein SpsA, Chain A"/>
    <property type="match status" value="1"/>
</dbReference>
<accession>A0A238LI35</accession>
<protein>
    <submittedName>
        <fullName evidence="8">Beta-monoglucosyldiacylglycerol synthase</fullName>
        <ecNumber evidence="8">2.4.1.-</ecNumber>
    </submittedName>
</protein>
<gene>
    <name evidence="8" type="ORF">LOM8899_03367</name>
</gene>
<keyword evidence="9" id="KW-1185">Reference proteome</keyword>
<evidence type="ECO:0000256" key="4">
    <source>
        <dbReference type="ARBA" id="ARBA00022692"/>
    </source>
</evidence>
<dbReference type="Proteomes" id="UP000201613">
    <property type="component" value="Unassembled WGS sequence"/>
</dbReference>
<dbReference type="Pfam" id="PF13641">
    <property type="entry name" value="Glyco_tranf_2_3"/>
    <property type="match status" value="1"/>
</dbReference>
<evidence type="ECO:0000256" key="1">
    <source>
        <dbReference type="ARBA" id="ARBA00004141"/>
    </source>
</evidence>
<feature type="transmembrane region" description="Helical" evidence="7">
    <location>
        <begin position="468"/>
        <end position="487"/>
    </location>
</feature>
<dbReference type="AlphaFoldDB" id="A0A238LI35"/>
<evidence type="ECO:0000313" key="9">
    <source>
        <dbReference type="Proteomes" id="UP000201613"/>
    </source>
</evidence>
<dbReference type="EMBL" id="FXZK01000007">
    <property type="protein sequence ID" value="SMY09203.1"/>
    <property type="molecule type" value="Genomic_DNA"/>
</dbReference>
<keyword evidence="6 7" id="KW-0472">Membrane</keyword>